<keyword evidence="1" id="KW-0812">Transmembrane</keyword>
<keyword evidence="1" id="KW-1133">Transmembrane helix</keyword>
<evidence type="ECO:0000256" key="1">
    <source>
        <dbReference type="SAM" id="Phobius"/>
    </source>
</evidence>
<name>A0A371Q8S1_STRIH</name>
<dbReference type="EMBL" id="QUAC01000042">
    <property type="protein sequence ID" value="REK91107.1"/>
    <property type="molecule type" value="Genomic_DNA"/>
</dbReference>
<evidence type="ECO:0000313" key="3">
    <source>
        <dbReference type="Proteomes" id="UP000262477"/>
    </source>
</evidence>
<dbReference type="Proteomes" id="UP000262477">
    <property type="component" value="Unassembled WGS sequence"/>
</dbReference>
<evidence type="ECO:0000313" key="2">
    <source>
        <dbReference type="EMBL" id="REK91107.1"/>
    </source>
</evidence>
<proteinExistence type="predicted"/>
<reference evidence="2 3" key="1">
    <citation type="submission" date="2018-08" db="EMBL/GenBank/DDBJ databases">
        <title>Streptomyces NEAU-D10 sp. nov., a novel Actinomycete isolated from soil.</title>
        <authorList>
            <person name="Jin L."/>
        </authorList>
    </citation>
    <scope>NUCLEOTIDE SEQUENCE [LARGE SCALE GENOMIC DNA]</scope>
    <source>
        <strain evidence="2 3">NEAU-D10</strain>
    </source>
</reference>
<keyword evidence="1" id="KW-0472">Membrane</keyword>
<dbReference type="OrthoDB" id="4334617at2"/>
<protein>
    <submittedName>
        <fullName evidence="2">Uncharacterized protein</fullName>
    </submittedName>
</protein>
<comment type="caution">
    <text evidence="2">The sequence shown here is derived from an EMBL/GenBank/DDBJ whole genome shotgun (WGS) entry which is preliminary data.</text>
</comment>
<feature type="transmembrane region" description="Helical" evidence="1">
    <location>
        <begin position="35"/>
        <end position="60"/>
    </location>
</feature>
<dbReference type="AlphaFoldDB" id="A0A371Q8S1"/>
<keyword evidence="3" id="KW-1185">Reference proteome</keyword>
<sequence length="67" mass="7524">MTKEDPRKSLPYLLRFAVRHPAKTIRRNHGKTIRYTGGFGLGQCVGCGAFAIAVVGWLTYQYVTHLT</sequence>
<dbReference type="RefSeq" id="WP_128504469.1">
    <property type="nucleotide sequence ID" value="NZ_QUAC01000042.1"/>
</dbReference>
<gene>
    <name evidence="2" type="ORF">DY245_06575</name>
</gene>
<accession>A0A371Q8S1</accession>
<organism evidence="2 3">
    <name type="scientific">Streptomyces inhibens</name>
    <dbReference type="NCBI Taxonomy" id="2293571"/>
    <lineage>
        <taxon>Bacteria</taxon>
        <taxon>Bacillati</taxon>
        <taxon>Actinomycetota</taxon>
        <taxon>Actinomycetes</taxon>
        <taxon>Kitasatosporales</taxon>
        <taxon>Streptomycetaceae</taxon>
        <taxon>Streptomyces</taxon>
    </lineage>
</organism>